<evidence type="ECO:0000256" key="12">
    <source>
        <dbReference type="PROSITE-ProRule" id="PRU00560"/>
    </source>
</evidence>
<comment type="catalytic activity">
    <reaction evidence="11">
        <text>ATP + H2O = ADP + phosphate + H(+)</text>
        <dbReference type="Rhea" id="RHEA:13065"/>
        <dbReference type="ChEBI" id="CHEBI:15377"/>
        <dbReference type="ChEBI" id="CHEBI:15378"/>
        <dbReference type="ChEBI" id="CHEBI:30616"/>
        <dbReference type="ChEBI" id="CHEBI:43474"/>
        <dbReference type="ChEBI" id="CHEBI:456216"/>
        <dbReference type="EC" id="5.6.2.4"/>
    </reaction>
</comment>
<dbReference type="EMBL" id="AUXZ01000086">
    <property type="protein sequence ID" value="KZN48948.1"/>
    <property type="molecule type" value="Genomic_DNA"/>
</dbReference>
<dbReference type="GO" id="GO:0000725">
    <property type="term" value="P:recombinational repair"/>
    <property type="evidence" value="ECO:0007669"/>
    <property type="project" value="TreeGrafter"/>
</dbReference>
<dbReference type="InterPro" id="IPR005753">
    <property type="entry name" value="DNA_helicase_ATP-dep_UvrD"/>
</dbReference>
<keyword evidence="6" id="KW-0238">DNA-binding</keyword>
<dbReference type="InterPro" id="IPR014017">
    <property type="entry name" value="DNA_helicase_UvrD-like_C"/>
</dbReference>
<evidence type="ECO:0000256" key="8">
    <source>
        <dbReference type="ARBA" id="ARBA00034617"/>
    </source>
</evidence>
<dbReference type="AlphaFoldDB" id="A0A162AFR5"/>
<dbReference type="NCBIfam" id="NF008743">
    <property type="entry name" value="PRK11773.1"/>
    <property type="match status" value="1"/>
</dbReference>
<dbReference type="GO" id="GO:0003677">
    <property type="term" value="F:DNA binding"/>
    <property type="evidence" value="ECO:0007669"/>
    <property type="project" value="UniProtKB-KW"/>
</dbReference>
<comment type="similarity">
    <text evidence="1">Belongs to the helicase family. UvrD subfamily.</text>
</comment>
<protein>
    <recommendedName>
        <fullName evidence="9">DNA 3'-5' helicase</fullName>
        <ecNumber evidence="9">5.6.2.4</ecNumber>
    </recommendedName>
    <alternativeName>
        <fullName evidence="10">DNA 3'-5' helicase II</fullName>
    </alternativeName>
</protein>
<dbReference type="GO" id="GO:0033202">
    <property type="term" value="C:DNA helicase complex"/>
    <property type="evidence" value="ECO:0007669"/>
    <property type="project" value="TreeGrafter"/>
</dbReference>
<comment type="caution">
    <text evidence="15">The sequence shown here is derived from an EMBL/GenBank/DDBJ whole genome shotgun (WGS) entry which is preliminary data.</text>
</comment>
<dbReference type="FunFam" id="1.10.486.10:FF:000003">
    <property type="entry name" value="ATP-dependent DNA helicase"/>
    <property type="match status" value="1"/>
</dbReference>
<dbReference type="PROSITE" id="PS51217">
    <property type="entry name" value="UVRD_HELICASE_CTER"/>
    <property type="match status" value="1"/>
</dbReference>
<feature type="binding site" evidence="12">
    <location>
        <begin position="29"/>
        <end position="36"/>
    </location>
    <ligand>
        <name>ATP</name>
        <dbReference type="ChEBI" id="CHEBI:30616"/>
    </ligand>
</feature>
<dbReference type="GO" id="GO:0005524">
    <property type="term" value="F:ATP binding"/>
    <property type="evidence" value="ECO:0007669"/>
    <property type="project" value="UniProtKB-UniRule"/>
</dbReference>
<dbReference type="GO" id="GO:0006260">
    <property type="term" value="P:DNA replication"/>
    <property type="evidence" value="ECO:0007669"/>
    <property type="project" value="InterPro"/>
</dbReference>
<dbReference type="Pfam" id="PF21196">
    <property type="entry name" value="PcrA_UvrD_tudor"/>
    <property type="match status" value="1"/>
</dbReference>
<keyword evidence="7" id="KW-0413">Isomerase</keyword>
<dbReference type="GO" id="GO:0016887">
    <property type="term" value="F:ATP hydrolysis activity"/>
    <property type="evidence" value="ECO:0007669"/>
    <property type="project" value="RHEA"/>
</dbReference>
<dbReference type="InterPro" id="IPR014016">
    <property type="entry name" value="UvrD-like_ATP-bd"/>
</dbReference>
<dbReference type="CDD" id="cd17932">
    <property type="entry name" value="DEXQc_UvrD"/>
    <property type="match status" value="1"/>
</dbReference>
<dbReference type="GO" id="GO:0043138">
    <property type="term" value="F:3'-5' DNA helicase activity"/>
    <property type="evidence" value="ECO:0007669"/>
    <property type="project" value="UniProtKB-EC"/>
</dbReference>
<evidence type="ECO:0000256" key="9">
    <source>
        <dbReference type="ARBA" id="ARBA00034808"/>
    </source>
</evidence>
<dbReference type="Pfam" id="PF13361">
    <property type="entry name" value="UvrD_C"/>
    <property type="match status" value="1"/>
</dbReference>
<accession>A0A162AFR5</accession>
<evidence type="ECO:0000256" key="5">
    <source>
        <dbReference type="ARBA" id="ARBA00022840"/>
    </source>
</evidence>
<dbReference type="NCBIfam" id="TIGR01075">
    <property type="entry name" value="uvrD"/>
    <property type="match status" value="1"/>
</dbReference>
<organism evidence="15 16">
    <name type="scientific">Pseudoalteromonas luteoviolacea H33</name>
    <dbReference type="NCBI Taxonomy" id="1365251"/>
    <lineage>
        <taxon>Bacteria</taxon>
        <taxon>Pseudomonadati</taxon>
        <taxon>Pseudomonadota</taxon>
        <taxon>Gammaproteobacteria</taxon>
        <taxon>Alteromonadales</taxon>
        <taxon>Pseudoalteromonadaceae</taxon>
        <taxon>Pseudoalteromonas</taxon>
    </lineage>
</organism>
<dbReference type="Gene3D" id="3.40.50.300">
    <property type="entry name" value="P-loop containing nucleotide triphosphate hydrolases"/>
    <property type="match status" value="2"/>
</dbReference>
<dbReference type="PATRIC" id="fig|1365251.3.peg.3464"/>
<dbReference type="EC" id="5.6.2.4" evidence="9"/>
<dbReference type="Gene3D" id="1.10.486.10">
    <property type="entry name" value="PCRA, domain 4"/>
    <property type="match status" value="1"/>
</dbReference>
<dbReference type="OrthoDB" id="9806690at2"/>
<reference evidence="15 16" key="1">
    <citation type="submission" date="2013-07" db="EMBL/GenBank/DDBJ databases">
        <title>Comparative Genomic and Metabolomic Analysis of Twelve Strains of Pseudoalteromonas luteoviolacea.</title>
        <authorList>
            <person name="Vynne N.G."/>
            <person name="Mansson M."/>
            <person name="Gram L."/>
        </authorList>
    </citation>
    <scope>NUCLEOTIDE SEQUENCE [LARGE SCALE GENOMIC DNA]</scope>
    <source>
        <strain evidence="15 16">H33</strain>
    </source>
</reference>
<dbReference type="Gene3D" id="1.10.10.160">
    <property type="match status" value="1"/>
</dbReference>
<keyword evidence="2 12" id="KW-0547">Nucleotide-binding</keyword>
<sequence>MDVSELLEGLNDKQREAVAAPLSNMLILAGAGSGKTRVLVHRIAWLMQVEHASPYSIFAVTFTNKAAKEMRTRVEETLQSPVGGMWIGTFHGLSHRILRAHHREANLPESFQILDSDDQQRMIRRLLKAMNIDEKKWPAKQLSWYISARKDEGLRPKDIQAYDASEQLMLNVYTAYQDACDRAGLVDFAEILLRCYELLQQQPTLLRHYQQRFKHMLVDEFQDTNSIQYQWLSLIAGGDNNIMIVGDDDQSIYGWRGAKIENIKRFLKDFDADTIRLEQNYRSTGTILKASNALIQNNSERMGKSLWTDGTQGEPISIYAAFNELDEARFTVGKIKSWLQDGNALTDCAILYRNNAQSRVLEEALLQEGLKYRIYGGMRFFERQEIKDALSYLRLISNRNDDAAFERVINTPTRGIGDKTLSHIRDCARNESLPLWYAAKAVIEQQHLAGRAATAVTRFIELIEQLDEKLVELELAEQAKTTIEHSGLLAMYQAEKGEKGRARVENLEELINACGQFELPVEEEFSSPLQGFLAYTSLESGEGQADEHEDAVQMMTLHSAKGLEFPLVFMVGVEEGMFPSQQSHEESGRLEEERRLCYVGMTRAMQKLYISHAESRRLYGQEKYHSPSRFLRELPEDCTEEIRIKTQVSRPATTNRFSASVSHAAFEDSDFNLGQRVLHAKFGAGTVLNYEGVGAQSRIQVNFDDVGTKWLVTAYARLQAI</sequence>
<keyword evidence="4 12" id="KW-0347">Helicase</keyword>
<evidence type="ECO:0000259" key="14">
    <source>
        <dbReference type="PROSITE" id="PS51217"/>
    </source>
</evidence>
<evidence type="ECO:0000256" key="11">
    <source>
        <dbReference type="ARBA" id="ARBA00048988"/>
    </source>
</evidence>
<dbReference type="PROSITE" id="PS51198">
    <property type="entry name" value="UVRD_HELICASE_ATP_BIND"/>
    <property type="match status" value="1"/>
</dbReference>
<evidence type="ECO:0000256" key="3">
    <source>
        <dbReference type="ARBA" id="ARBA00022801"/>
    </source>
</evidence>
<dbReference type="InterPro" id="IPR013986">
    <property type="entry name" value="DExx_box_DNA_helicase_dom_sf"/>
</dbReference>
<dbReference type="SUPFAM" id="SSF52540">
    <property type="entry name" value="P-loop containing nucleoside triphosphate hydrolases"/>
    <property type="match status" value="1"/>
</dbReference>
<evidence type="ECO:0000256" key="1">
    <source>
        <dbReference type="ARBA" id="ARBA00009922"/>
    </source>
</evidence>
<dbReference type="FunFam" id="1.10.10.160:FF:000002">
    <property type="entry name" value="DNA helicase"/>
    <property type="match status" value="1"/>
</dbReference>
<comment type="catalytic activity">
    <reaction evidence="8">
        <text>Couples ATP hydrolysis with the unwinding of duplex DNA by translocating in the 3'-5' direction.</text>
        <dbReference type="EC" id="5.6.2.4"/>
    </reaction>
</comment>
<dbReference type="Proteomes" id="UP000076503">
    <property type="component" value="Unassembled WGS sequence"/>
</dbReference>
<dbReference type="Pfam" id="PF00580">
    <property type="entry name" value="UvrD-helicase"/>
    <property type="match status" value="1"/>
</dbReference>
<keyword evidence="3 12" id="KW-0378">Hydrolase</keyword>
<evidence type="ECO:0000256" key="2">
    <source>
        <dbReference type="ARBA" id="ARBA00022741"/>
    </source>
</evidence>
<dbReference type="CDD" id="cd18807">
    <property type="entry name" value="SF1_C_UvrD"/>
    <property type="match status" value="1"/>
</dbReference>
<evidence type="ECO:0000313" key="16">
    <source>
        <dbReference type="Proteomes" id="UP000076503"/>
    </source>
</evidence>
<dbReference type="PANTHER" id="PTHR11070">
    <property type="entry name" value="UVRD / RECB / PCRA DNA HELICASE FAMILY MEMBER"/>
    <property type="match status" value="1"/>
</dbReference>
<evidence type="ECO:0000256" key="7">
    <source>
        <dbReference type="ARBA" id="ARBA00023235"/>
    </source>
</evidence>
<keyword evidence="5 12" id="KW-0067">ATP-binding</keyword>
<gene>
    <name evidence="15" type="primary">uvrD</name>
    <name evidence="15" type="ORF">N476_02555</name>
</gene>
<evidence type="ECO:0000256" key="10">
    <source>
        <dbReference type="ARBA" id="ARBA00034923"/>
    </source>
</evidence>
<proteinExistence type="inferred from homology"/>
<dbReference type="GO" id="GO:0005829">
    <property type="term" value="C:cytosol"/>
    <property type="evidence" value="ECO:0007669"/>
    <property type="project" value="TreeGrafter"/>
</dbReference>
<evidence type="ECO:0000259" key="13">
    <source>
        <dbReference type="PROSITE" id="PS51198"/>
    </source>
</evidence>
<evidence type="ECO:0000256" key="4">
    <source>
        <dbReference type="ARBA" id="ARBA00022806"/>
    </source>
</evidence>
<feature type="domain" description="UvrD-like helicase C-terminal" evidence="14">
    <location>
        <begin position="285"/>
        <end position="562"/>
    </location>
</feature>
<name>A0A162AFR5_9GAMM</name>
<feature type="domain" description="UvrD-like helicase ATP-binding" evidence="13">
    <location>
        <begin position="8"/>
        <end position="284"/>
    </location>
</feature>
<evidence type="ECO:0000256" key="6">
    <source>
        <dbReference type="ARBA" id="ARBA00023125"/>
    </source>
</evidence>
<dbReference type="InterPro" id="IPR000212">
    <property type="entry name" value="DNA_helicase_UvrD/REP"/>
</dbReference>
<evidence type="ECO:0000313" key="15">
    <source>
        <dbReference type="EMBL" id="KZN48948.1"/>
    </source>
</evidence>
<dbReference type="PANTHER" id="PTHR11070:SF2">
    <property type="entry name" value="ATP-DEPENDENT DNA HELICASE SRS2"/>
    <property type="match status" value="1"/>
</dbReference>
<dbReference type="RefSeq" id="WP_063362789.1">
    <property type="nucleotide sequence ID" value="NZ_AUXZ01000086.1"/>
</dbReference>
<dbReference type="InterPro" id="IPR027417">
    <property type="entry name" value="P-loop_NTPase"/>
</dbReference>